<evidence type="ECO:0000256" key="2">
    <source>
        <dbReference type="HAMAP-Rule" id="MF_00518"/>
    </source>
</evidence>
<evidence type="ECO:0000313" key="3">
    <source>
        <dbReference type="EMBL" id="RRK31441.1"/>
    </source>
</evidence>
<dbReference type="HAMAP" id="MF_00518">
    <property type="entry name" value="Deacylase_Dtd"/>
    <property type="match status" value="1"/>
</dbReference>
<dbReference type="EC" id="3.1.1.96" evidence="2"/>
<dbReference type="GO" id="GO:0051500">
    <property type="term" value="F:D-tyrosyl-tRNA(Tyr) deacylase activity"/>
    <property type="evidence" value="ECO:0007669"/>
    <property type="project" value="TreeGrafter"/>
</dbReference>
<dbReference type="EC" id="3.1.1.-" evidence="2"/>
<comment type="catalytic activity">
    <reaction evidence="2">
        <text>glycyl-tRNA(Ala) + H2O = tRNA(Ala) + glycine + H(+)</text>
        <dbReference type="Rhea" id="RHEA:53744"/>
        <dbReference type="Rhea" id="RHEA-COMP:9657"/>
        <dbReference type="Rhea" id="RHEA-COMP:13640"/>
        <dbReference type="ChEBI" id="CHEBI:15377"/>
        <dbReference type="ChEBI" id="CHEBI:15378"/>
        <dbReference type="ChEBI" id="CHEBI:57305"/>
        <dbReference type="ChEBI" id="CHEBI:78442"/>
        <dbReference type="ChEBI" id="CHEBI:78522"/>
    </reaction>
</comment>
<keyword evidence="4" id="KW-1185">Reference proteome</keyword>
<comment type="subunit">
    <text evidence="2">Homodimer.</text>
</comment>
<comment type="domain">
    <text evidence="2">A Gly-cisPro motif from one monomer fits into the active site of the other monomer to allow specific chiral rejection of L-amino acids.</text>
</comment>
<dbReference type="Gene3D" id="3.50.80.10">
    <property type="entry name" value="D-tyrosyl-tRNA(Tyr) deacylase"/>
    <property type="match status" value="1"/>
</dbReference>
<dbReference type="Pfam" id="PF02580">
    <property type="entry name" value="Tyr_Deacylase"/>
    <property type="match status" value="1"/>
</dbReference>
<dbReference type="CDD" id="cd00563">
    <property type="entry name" value="Dtyr_deacylase"/>
    <property type="match status" value="1"/>
</dbReference>
<reference evidence="3" key="1">
    <citation type="submission" date="2018-10" db="EMBL/GenBank/DDBJ databases">
        <title>Schaedlerella arabinophila gen. nov. sp. nov., isolated from the mouse intestinal tract and comparative analysis with the genome of the closely related altered Schaedler flora strain ASF502.</title>
        <authorList>
            <person name="Miyake S."/>
            <person name="Soh M."/>
            <person name="Seedorf H."/>
        </authorList>
    </citation>
    <scope>NUCLEOTIDE SEQUENCE [LARGE SCALE GENOMIC DNA]</scope>
    <source>
        <strain evidence="3">DSM 106076</strain>
    </source>
</reference>
<dbReference type="EMBL" id="RHJS01000002">
    <property type="protein sequence ID" value="RRK31441.1"/>
    <property type="molecule type" value="Genomic_DNA"/>
</dbReference>
<evidence type="ECO:0000256" key="1">
    <source>
        <dbReference type="ARBA" id="ARBA00009673"/>
    </source>
</evidence>
<name>A0A3R8LE41_9FIRM</name>
<keyword evidence="2 3" id="KW-0378">Hydrolase</keyword>
<comment type="similarity">
    <text evidence="1 2">Belongs to the DTD family.</text>
</comment>
<comment type="function">
    <text evidence="2">An aminoacyl-tRNA editing enzyme that deacylates mischarged D-aminoacyl-tRNAs. Also deacylates mischarged glycyl-tRNA(Ala), protecting cells against glycine mischarging by AlaRS. Acts via tRNA-based rather than protein-based catalysis; rejects L-amino acids rather than detecting D-amino acids in the active site. By recycling D-aminoacyl-tRNA to D-amino acids and free tRNA molecules, this enzyme counteracts the toxicity associated with the formation of D-aminoacyl-tRNA entities in vivo and helps enforce protein L-homochirality.</text>
</comment>
<keyword evidence="2" id="KW-0694">RNA-binding</keyword>
<proteinExistence type="inferred from homology"/>
<comment type="subcellular location">
    <subcellularLocation>
        <location evidence="2">Cytoplasm</location>
    </subcellularLocation>
</comment>
<dbReference type="AlphaFoldDB" id="A0A3R8LE41"/>
<dbReference type="PANTHER" id="PTHR10472">
    <property type="entry name" value="D-TYROSYL-TRNA TYR DEACYLASE"/>
    <property type="match status" value="1"/>
</dbReference>
<sequence>MRFVIQRVTRSSVSVDGTTIGKIGKGFLVLIGISQEDTQETADRLVKKMTGLRIFEDENGKTNLSLADVGGALLLISQFTLYANCKKGNRPSFTEAGSPEKANALYEYIIQACREKVPVVETGSFGAEMEVSLVNDGPFTILLDSEKM</sequence>
<organism evidence="3 4">
    <name type="scientific">Schaedlerella arabinosiphila</name>
    <dbReference type="NCBI Taxonomy" id="2044587"/>
    <lineage>
        <taxon>Bacteria</taxon>
        <taxon>Bacillati</taxon>
        <taxon>Bacillota</taxon>
        <taxon>Clostridia</taxon>
        <taxon>Lachnospirales</taxon>
        <taxon>Lachnospiraceae</taxon>
        <taxon>Schaedlerella</taxon>
    </lineage>
</organism>
<dbReference type="GO" id="GO:0005737">
    <property type="term" value="C:cytoplasm"/>
    <property type="evidence" value="ECO:0007669"/>
    <property type="project" value="UniProtKB-SubCell"/>
</dbReference>
<gene>
    <name evidence="2" type="primary">dtd</name>
    <name evidence="3" type="ORF">EBB54_08740</name>
</gene>
<dbReference type="GO" id="GO:0000049">
    <property type="term" value="F:tRNA binding"/>
    <property type="evidence" value="ECO:0007669"/>
    <property type="project" value="UniProtKB-UniRule"/>
</dbReference>
<dbReference type="SUPFAM" id="SSF69500">
    <property type="entry name" value="DTD-like"/>
    <property type="match status" value="1"/>
</dbReference>
<comment type="catalytic activity">
    <reaction evidence="2">
        <text>a D-aminoacyl-tRNA + H2O = a tRNA + a D-alpha-amino acid + H(+)</text>
        <dbReference type="Rhea" id="RHEA:13953"/>
        <dbReference type="Rhea" id="RHEA-COMP:10123"/>
        <dbReference type="Rhea" id="RHEA-COMP:10124"/>
        <dbReference type="ChEBI" id="CHEBI:15377"/>
        <dbReference type="ChEBI" id="CHEBI:15378"/>
        <dbReference type="ChEBI" id="CHEBI:59871"/>
        <dbReference type="ChEBI" id="CHEBI:78442"/>
        <dbReference type="ChEBI" id="CHEBI:79333"/>
        <dbReference type="EC" id="3.1.1.96"/>
    </reaction>
</comment>
<protein>
    <recommendedName>
        <fullName evidence="2">D-aminoacyl-tRNA deacylase</fullName>
        <shortName evidence="2">DTD</shortName>
        <ecNumber evidence="2">3.1.1.96</ecNumber>
    </recommendedName>
    <alternativeName>
        <fullName evidence="2">Gly-tRNA(Ala) deacylase</fullName>
        <ecNumber evidence="2">3.1.1.-</ecNumber>
    </alternativeName>
</protein>
<dbReference type="PANTHER" id="PTHR10472:SF5">
    <property type="entry name" value="D-AMINOACYL-TRNA DEACYLASE 1"/>
    <property type="match status" value="1"/>
</dbReference>
<dbReference type="GO" id="GO:0106026">
    <property type="term" value="F:Gly-tRNA(Ala) deacylase activity"/>
    <property type="evidence" value="ECO:0007669"/>
    <property type="project" value="UniProtKB-UniRule"/>
</dbReference>
<accession>A0A3R8LE41</accession>
<dbReference type="RefSeq" id="WP_125127110.1">
    <property type="nucleotide sequence ID" value="NZ_RHJS01000002.1"/>
</dbReference>
<dbReference type="Proteomes" id="UP000274920">
    <property type="component" value="Unassembled WGS sequence"/>
</dbReference>
<comment type="caution">
    <text evidence="3">The sequence shown here is derived from an EMBL/GenBank/DDBJ whole genome shotgun (WGS) entry which is preliminary data.</text>
</comment>
<evidence type="ECO:0000313" key="4">
    <source>
        <dbReference type="Proteomes" id="UP000274920"/>
    </source>
</evidence>
<dbReference type="NCBIfam" id="TIGR00256">
    <property type="entry name" value="D-aminoacyl-tRNA deacylase"/>
    <property type="match status" value="1"/>
</dbReference>
<keyword evidence="2" id="KW-0820">tRNA-binding</keyword>
<dbReference type="GO" id="GO:0019478">
    <property type="term" value="P:D-amino acid catabolic process"/>
    <property type="evidence" value="ECO:0007669"/>
    <property type="project" value="UniProtKB-UniRule"/>
</dbReference>
<keyword evidence="2" id="KW-0963">Cytoplasm</keyword>
<dbReference type="InterPro" id="IPR023509">
    <property type="entry name" value="DTD-like_sf"/>
</dbReference>
<dbReference type="GO" id="GO:0043908">
    <property type="term" value="F:Ser(Gly)-tRNA(Ala) hydrolase activity"/>
    <property type="evidence" value="ECO:0007669"/>
    <property type="project" value="UniProtKB-UniRule"/>
</dbReference>
<dbReference type="InterPro" id="IPR003732">
    <property type="entry name" value="Daa-tRNA_deacyls_DTD"/>
</dbReference>
<feature type="short sequence motif" description="Gly-cisPro motif, important for rejection of L-amino acids" evidence="2">
    <location>
        <begin position="137"/>
        <end position="138"/>
    </location>
</feature>
<dbReference type="FunFam" id="3.50.80.10:FF:000001">
    <property type="entry name" value="D-aminoacyl-tRNA deacylase"/>
    <property type="match status" value="1"/>
</dbReference>